<dbReference type="PANTHER" id="PTHR43574">
    <property type="entry name" value="EPIMERASE-RELATED"/>
    <property type="match status" value="1"/>
</dbReference>
<keyword evidence="4" id="KW-1185">Reference proteome</keyword>
<dbReference type="Pfam" id="PF01370">
    <property type="entry name" value="Epimerase"/>
    <property type="match status" value="1"/>
</dbReference>
<gene>
    <name evidence="3" type="ORF">F6S87_07085</name>
</gene>
<organism evidence="3 4">
    <name type="scientific">Bifidobacterium choloepi</name>
    <dbReference type="NCBI Taxonomy" id="2614131"/>
    <lineage>
        <taxon>Bacteria</taxon>
        <taxon>Bacillati</taxon>
        <taxon>Actinomycetota</taxon>
        <taxon>Actinomycetes</taxon>
        <taxon>Bifidobacteriales</taxon>
        <taxon>Bifidobacteriaceae</taxon>
        <taxon>Bifidobacterium</taxon>
    </lineage>
</organism>
<name>A0A6I5N0D0_9BIFI</name>
<dbReference type="InterPro" id="IPR036291">
    <property type="entry name" value="NAD(P)-bd_dom_sf"/>
</dbReference>
<accession>A0A6I5N0D0</accession>
<dbReference type="EMBL" id="VYSG01000003">
    <property type="protein sequence ID" value="NEG70358.1"/>
    <property type="molecule type" value="Genomic_DNA"/>
</dbReference>
<dbReference type="Gene3D" id="3.40.50.720">
    <property type="entry name" value="NAD(P)-binding Rossmann-like Domain"/>
    <property type="match status" value="1"/>
</dbReference>
<dbReference type="PRINTS" id="PR01713">
    <property type="entry name" value="NUCEPIMERASE"/>
</dbReference>
<dbReference type="Proteomes" id="UP000469292">
    <property type="component" value="Unassembled WGS sequence"/>
</dbReference>
<feature type="domain" description="NAD-dependent epimerase/dehydratase" evidence="2">
    <location>
        <begin position="22"/>
        <end position="287"/>
    </location>
</feature>
<sequence>METTSTTTATVKHHLDLAGRTVLVTGAAGFIGAALCRRLVEQFDDITVVGVDNFNDYYDVSLKESRVLDIECAVDARRCLAVEDNDADARFELRRGNIADRDFVNAVFDETRPSIVVNLAAQAGVRNSIDQPERYVESNIVGFFNVLEAVRNHPVDHFVFASSSSVYGKNRVVPFSTEHCTDQPVSLYAATKKSNELLAYSYSELYDIPTTGLRFFTVYGPAGRPDMAYFSFADKLTRGEKIQVFNYGDCERDFTYIDDVVEGIVRVLAAAPVITISRSPFAIYNIGKGHPDKLVKFIILLADELKRAGAVAPCFDASAHLEFLDAQPGDVPVTFADTVPFERDFSYCPSTSLKDGLEAFVQWYVAACEQQGRGHAT</sequence>
<dbReference type="AlphaFoldDB" id="A0A6I5N0D0"/>
<comment type="caution">
    <text evidence="3">The sequence shown here is derived from an EMBL/GenBank/DDBJ whole genome shotgun (WGS) entry which is preliminary data.</text>
</comment>
<evidence type="ECO:0000313" key="4">
    <source>
        <dbReference type="Proteomes" id="UP000469292"/>
    </source>
</evidence>
<evidence type="ECO:0000313" key="3">
    <source>
        <dbReference type="EMBL" id="NEG70358.1"/>
    </source>
</evidence>
<proteinExistence type="predicted"/>
<reference evidence="3 4" key="1">
    <citation type="submission" date="2019-09" db="EMBL/GenBank/DDBJ databases">
        <title>Phylogenetic characterization of a novel taxon of the genus Bifidobacterium: Bifidobacterium choloepi sp. nov.</title>
        <authorList>
            <person name="Modesto M."/>
            <person name="Satti M."/>
        </authorList>
    </citation>
    <scope>NUCLEOTIDE SEQUENCE [LARGE SCALE GENOMIC DNA]</scope>
    <source>
        <strain evidence="3 4">BRDM6</strain>
    </source>
</reference>
<evidence type="ECO:0000259" key="2">
    <source>
        <dbReference type="Pfam" id="PF01370"/>
    </source>
</evidence>
<keyword evidence="1" id="KW-0520">NAD</keyword>
<protein>
    <submittedName>
        <fullName evidence="3">NAD-dependent epimerase/dehydratase family protein</fullName>
    </submittedName>
</protein>
<evidence type="ECO:0000256" key="1">
    <source>
        <dbReference type="ARBA" id="ARBA00023027"/>
    </source>
</evidence>
<dbReference type="SUPFAM" id="SSF51735">
    <property type="entry name" value="NAD(P)-binding Rossmann-fold domains"/>
    <property type="match status" value="1"/>
</dbReference>
<dbReference type="InterPro" id="IPR001509">
    <property type="entry name" value="Epimerase_deHydtase"/>
</dbReference>